<comment type="caution">
    <text evidence="2">The sequence shown here is derived from an EMBL/GenBank/DDBJ whole genome shotgun (WGS) entry which is preliminary data.</text>
</comment>
<dbReference type="AlphaFoldDB" id="A0AAQ4D7L3"/>
<organism evidence="2 3">
    <name type="scientific">Amblyomma americanum</name>
    <name type="common">Lone star tick</name>
    <dbReference type="NCBI Taxonomy" id="6943"/>
    <lineage>
        <taxon>Eukaryota</taxon>
        <taxon>Metazoa</taxon>
        <taxon>Ecdysozoa</taxon>
        <taxon>Arthropoda</taxon>
        <taxon>Chelicerata</taxon>
        <taxon>Arachnida</taxon>
        <taxon>Acari</taxon>
        <taxon>Parasitiformes</taxon>
        <taxon>Ixodida</taxon>
        <taxon>Ixodoidea</taxon>
        <taxon>Ixodidae</taxon>
        <taxon>Amblyomminae</taxon>
        <taxon>Amblyomma</taxon>
    </lineage>
</organism>
<evidence type="ECO:0000313" key="2">
    <source>
        <dbReference type="EMBL" id="KAK8758453.1"/>
    </source>
</evidence>
<reference evidence="2 3" key="1">
    <citation type="journal article" date="2023" name="Arcadia Sci">
        <title>De novo assembly of a long-read Amblyomma americanum tick genome.</title>
        <authorList>
            <person name="Chou S."/>
            <person name="Poskanzer K.E."/>
            <person name="Rollins M."/>
            <person name="Thuy-Boun P.S."/>
        </authorList>
    </citation>
    <scope>NUCLEOTIDE SEQUENCE [LARGE SCALE GENOMIC DNA]</scope>
    <source>
        <strain evidence="2">F_SG_1</strain>
        <tissue evidence="2">Salivary glands</tissue>
    </source>
</reference>
<evidence type="ECO:0000313" key="3">
    <source>
        <dbReference type="Proteomes" id="UP001321473"/>
    </source>
</evidence>
<feature type="compositionally biased region" description="Polar residues" evidence="1">
    <location>
        <begin position="1"/>
        <end position="18"/>
    </location>
</feature>
<dbReference type="Proteomes" id="UP001321473">
    <property type="component" value="Unassembled WGS sequence"/>
</dbReference>
<protein>
    <submittedName>
        <fullName evidence="2">Uncharacterized protein</fullName>
    </submittedName>
</protein>
<proteinExistence type="predicted"/>
<name>A0AAQ4D7L3_AMBAM</name>
<gene>
    <name evidence="2" type="ORF">V5799_003915</name>
</gene>
<keyword evidence="3" id="KW-1185">Reference proteome</keyword>
<accession>A0AAQ4D7L3</accession>
<feature type="region of interest" description="Disordered" evidence="1">
    <location>
        <begin position="1"/>
        <end position="45"/>
    </location>
</feature>
<evidence type="ECO:0000256" key="1">
    <source>
        <dbReference type="SAM" id="MobiDB-lite"/>
    </source>
</evidence>
<dbReference type="EMBL" id="JARKHS020034113">
    <property type="protein sequence ID" value="KAK8758453.1"/>
    <property type="molecule type" value="Genomic_DNA"/>
</dbReference>
<sequence length="79" mass="8401">MSLTSRGLQAGETASSSSLRRERVLHTGTRRKPKAPGSPQVGTFDGFLNRTTSALTAPSSHLANLQALCMWDDHGLPPA</sequence>